<dbReference type="PANTHER" id="PTHR32133">
    <property type="entry name" value="OS07G0120400 PROTEIN"/>
    <property type="match status" value="1"/>
</dbReference>
<dbReference type="EMBL" id="CP144747">
    <property type="protein sequence ID" value="WVZ61570.1"/>
    <property type="molecule type" value="Genomic_DNA"/>
</dbReference>
<dbReference type="SUPFAM" id="SSF81383">
    <property type="entry name" value="F-box domain"/>
    <property type="match status" value="1"/>
</dbReference>
<evidence type="ECO:0000313" key="2">
    <source>
        <dbReference type="EMBL" id="WVZ61570.1"/>
    </source>
</evidence>
<keyword evidence="3" id="KW-1185">Reference proteome</keyword>
<reference evidence="2 3" key="1">
    <citation type="submission" date="2024-02" db="EMBL/GenBank/DDBJ databases">
        <title>High-quality chromosome-scale genome assembly of Pensacola bahiagrass (Paspalum notatum Flugge var. saurae).</title>
        <authorList>
            <person name="Vega J.M."/>
            <person name="Podio M."/>
            <person name="Orjuela J."/>
            <person name="Siena L.A."/>
            <person name="Pessino S.C."/>
            <person name="Combes M.C."/>
            <person name="Mariac C."/>
            <person name="Albertini E."/>
            <person name="Pupilli F."/>
            <person name="Ortiz J.P.A."/>
            <person name="Leblanc O."/>
        </authorList>
    </citation>
    <scope>NUCLEOTIDE SEQUENCE [LARGE SCALE GENOMIC DNA]</scope>
    <source>
        <strain evidence="2">R1</strain>
        <tissue evidence="2">Leaf</tissue>
    </source>
</reference>
<dbReference type="InterPro" id="IPR001810">
    <property type="entry name" value="F-box_dom"/>
</dbReference>
<organism evidence="2 3">
    <name type="scientific">Paspalum notatum var. saurae</name>
    <dbReference type="NCBI Taxonomy" id="547442"/>
    <lineage>
        <taxon>Eukaryota</taxon>
        <taxon>Viridiplantae</taxon>
        <taxon>Streptophyta</taxon>
        <taxon>Embryophyta</taxon>
        <taxon>Tracheophyta</taxon>
        <taxon>Spermatophyta</taxon>
        <taxon>Magnoliopsida</taxon>
        <taxon>Liliopsida</taxon>
        <taxon>Poales</taxon>
        <taxon>Poaceae</taxon>
        <taxon>PACMAD clade</taxon>
        <taxon>Panicoideae</taxon>
        <taxon>Andropogonodae</taxon>
        <taxon>Paspaleae</taxon>
        <taxon>Paspalinae</taxon>
        <taxon>Paspalum</taxon>
    </lineage>
</organism>
<sequence length="367" mass="41463">MAPPPRLPPALLDELVEEVLLRVPPDDPARLLRAALVCKRWCRIISDPGFRRRFSEFHRTPPMLGFFSDLRLSTFISTTSFCPPRGYRHNYQPNPIDARHGRVLLHCVTWNSGTNPLDNAFLVWDPITGERRKLPLLPWSFYPYSWNAAVLCASMCACDHLDCRRGPFLVVLVGTHQWGMFSYVYSSETAAWSEWASAQQPGDDFVLRPSLLLGNAIYFLLRYSRSIVVYDLGAREMSLIGMPAECLMGGNVLMATEDGGLGIATLVNHWHRLYLWSREAGSDKDGGWVQSRAIDLKTLLPDEALSMYLDVAGFAYGTGVIFLKTGVGIFTIDLKSCQVKKVFKDGWCNYNLPYMSFYTPDFLAKVN</sequence>
<accession>A0AAQ3WHI5</accession>
<dbReference type="AlphaFoldDB" id="A0AAQ3WHI5"/>
<dbReference type="Pfam" id="PF23635">
    <property type="entry name" value="Beta-prop_AT5G49610-like"/>
    <property type="match status" value="1"/>
</dbReference>
<dbReference type="InterPro" id="IPR056594">
    <property type="entry name" value="AT5G49610-like_b-prop"/>
</dbReference>
<dbReference type="Gene3D" id="1.20.1280.50">
    <property type="match status" value="1"/>
</dbReference>
<gene>
    <name evidence="2" type="ORF">U9M48_011422</name>
</gene>
<dbReference type="SMART" id="SM00256">
    <property type="entry name" value="FBOX"/>
    <property type="match status" value="1"/>
</dbReference>
<feature type="domain" description="F-box" evidence="1">
    <location>
        <begin position="11"/>
        <end position="54"/>
    </location>
</feature>
<dbReference type="Proteomes" id="UP001341281">
    <property type="component" value="Chromosome 03"/>
</dbReference>
<protein>
    <recommendedName>
        <fullName evidence="1">F-box domain-containing protein</fullName>
    </recommendedName>
</protein>
<evidence type="ECO:0000313" key="3">
    <source>
        <dbReference type="Proteomes" id="UP001341281"/>
    </source>
</evidence>
<dbReference type="PANTHER" id="PTHR32133:SF386">
    <property type="entry name" value="F-BOX DOMAIN-CONTAINING PROTEIN"/>
    <property type="match status" value="1"/>
</dbReference>
<proteinExistence type="predicted"/>
<dbReference type="Pfam" id="PF00646">
    <property type="entry name" value="F-box"/>
    <property type="match status" value="1"/>
</dbReference>
<dbReference type="InterPro" id="IPR036047">
    <property type="entry name" value="F-box-like_dom_sf"/>
</dbReference>
<evidence type="ECO:0000259" key="1">
    <source>
        <dbReference type="SMART" id="SM00256"/>
    </source>
</evidence>
<name>A0AAQ3WHI5_PASNO</name>